<sequence length="114" mass="13495">MNAVKEAYKLTLKLQQELSQKGHDRDKHIQNIEQLLNDRDIAIKLIKPPFSAEEKELGREMVKLNDSIDEKLREIRFNISKDIKALKNRERGQNRYVNPYGIESHDGTFYDKRK</sequence>
<keyword evidence="3" id="KW-1005">Bacterial flagellum biogenesis</keyword>
<comment type="function">
    <text evidence="5">May act as an export chaperone for the filament capping protein FliD.</text>
</comment>
<keyword evidence="8" id="KW-0966">Cell projection</keyword>
<accession>A0A1I5ZXX0</accession>
<reference evidence="8 9" key="1">
    <citation type="submission" date="2016-10" db="EMBL/GenBank/DDBJ databases">
        <authorList>
            <person name="Varghese N."/>
            <person name="Submissions S."/>
        </authorList>
    </citation>
    <scope>NUCLEOTIDE SEQUENCE [LARGE SCALE GENOMIC DNA]</scope>
    <source>
        <strain evidence="8 9">DSM 13796</strain>
    </source>
</reference>
<evidence type="ECO:0000256" key="1">
    <source>
        <dbReference type="ARBA" id="ARBA00004514"/>
    </source>
</evidence>
<dbReference type="RefSeq" id="WP_061804726.1">
    <property type="nucleotide sequence ID" value="NZ_FOXX01000005.1"/>
</dbReference>
<evidence type="ECO:0000313" key="8">
    <source>
        <dbReference type="EMBL" id="SFQ61232.1"/>
    </source>
</evidence>
<evidence type="ECO:0000256" key="4">
    <source>
        <dbReference type="ARBA" id="ARBA00023186"/>
    </source>
</evidence>
<dbReference type="EMBL" id="FOXX01000005">
    <property type="protein sequence ID" value="SFQ61232.1"/>
    <property type="molecule type" value="Genomic_DNA"/>
</dbReference>
<keyword evidence="8" id="KW-0969">Cilium</keyword>
<dbReference type="Pfam" id="PF05400">
    <property type="entry name" value="FliT"/>
    <property type="match status" value="1"/>
</dbReference>
<protein>
    <recommendedName>
        <fullName evidence="7">Flagellar protein FliT</fullName>
    </recommendedName>
</protein>
<gene>
    <name evidence="8" type="ORF">SAMN02745910_02323</name>
</gene>
<evidence type="ECO:0000256" key="7">
    <source>
        <dbReference type="ARBA" id="ARBA00093797"/>
    </source>
</evidence>
<keyword evidence="2" id="KW-0963">Cytoplasm</keyword>
<evidence type="ECO:0000256" key="3">
    <source>
        <dbReference type="ARBA" id="ARBA00022795"/>
    </source>
</evidence>
<evidence type="ECO:0000256" key="2">
    <source>
        <dbReference type="ARBA" id="ARBA00022490"/>
    </source>
</evidence>
<dbReference type="Proteomes" id="UP000182762">
    <property type="component" value="Unassembled WGS sequence"/>
</dbReference>
<keyword evidence="9" id="KW-1185">Reference proteome</keyword>
<proteinExistence type="inferred from homology"/>
<keyword evidence="4" id="KW-0143">Chaperone</keyword>
<organism evidence="8 9">
    <name type="scientific">Priestia endophytica DSM 13796</name>
    <dbReference type="NCBI Taxonomy" id="1121089"/>
    <lineage>
        <taxon>Bacteria</taxon>
        <taxon>Bacillati</taxon>
        <taxon>Bacillota</taxon>
        <taxon>Bacilli</taxon>
        <taxon>Bacillales</taxon>
        <taxon>Bacillaceae</taxon>
        <taxon>Priestia</taxon>
    </lineage>
</organism>
<evidence type="ECO:0000313" key="9">
    <source>
        <dbReference type="Proteomes" id="UP000182762"/>
    </source>
</evidence>
<evidence type="ECO:0000256" key="5">
    <source>
        <dbReference type="ARBA" id="ARBA00093765"/>
    </source>
</evidence>
<comment type="subcellular location">
    <subcellularLocation>
        <location evidence="1">Cytoplasm</location>
        <location evidence="1">Cytosol</location>
    </subcellularLocation>
</comment>
<keyword evidence="8" id="KW-0282">Flagellum</keyword>
<evidence type="ECO:0000256" key="6">
    <source>
        <dbReference type="ARBA" id="ARBA00093785"/>
    </source>
</evidence>
<comment type="similarity">
    <text evidence="6">Belongs to the bacillales FliT family.</text>
</comment>
<comment type="caution">
    <text evidence="8">The sequence shown here is derived from an EMBL/GenBank/DDBJ whole genome shotgun (WGS) entry which is preliminary data.</text>
</comment>
<name>A0A1I5ZXX0_9BACI</name>
<dbReference type="GeneID" id="93710975"/>
<dbReference type="InterPro" id="IPR008622">
    <property type="entry name" value="FliT"/>
</dbReference>